<dbReference type="InterPro" id="IPR009057">
    <property type="entry name" value="Homeodomain-like_sf"/>
</dbReference>
<dbReference type="SUPFAM" id="SSF53697">
    <property type="entry name" value="SIS domain"/>
    <property type="match status" value="1"/>
</dbReference>
<sequence length="293" mass="31904">MSNNTAMSIFLGDLIKQNSAKLTEADTRILDVLMGDPVRAAMENGKEVSSRAGVHPTSAVRLARRLGFKGYPEFRAFLQTNLIERGDDFQHASARMAARLVKAEETGLLASMLDGEIAALEQVRNSVTDAEVRAFSLSLSKARRIYIFGTGHAEALSHLIARRLVRSGYAAEDLSSQLHLLPEKLAALTERDVVWLNCFRKPSGVLLDIRRIAESCGARVLALTDLSGARIDPAPHVHIAASRGEAGQPQSLVVPMTIANAVILDLAAIDEDKTMRSLEDFKSLRSDLGNSFQ</sequence>
<dbReference type="GO" id="GO:1901135">
    <property type="term" value="P:carbohydrate derivative metabolic process"/>
    <property type="evidence" value="ECO:0007669"/>
    <property type="project" value="InterPro"/>
</dbReference>
<dbReference type="GO" id="GO:0097367">
    <property type="term" value="F:carbohydrate derivative binding"/>
    <property type="evidence" value="ECO:0007669"/>
    <property type="project" value="InterPro"/>
</dbReference>
<dbReference type="PROSITE" id="PS51071">
    <property type="entry name" value="HTH_RPIR"/>
    <property type="match status" value="1"/>
</dbReference>
<dbReference type="InterPro" id="IPR046348">
    <property type="entry name" value="SIS_dom_sf"/>
</dbReference>
<evidence type="ECO:0000259" key="4">
    <source>
        <dbReference type="PROSITE" id="PS51071"/>
    </source>
</evidence>
<gene>
    <name evidence="6" type="ORF">SAMN04488056_101199</name>
</gene>
<evidence type="ECO:0000256" key="1">
    <source>
        <dbReference type="ARBA" id="ARBA00023015"/>
    </source>
</evidence>
<dbReference type="InterPro" id="IPR035472">
    <property type="entry name" value="RpiR-like_SIS"/>
</dbReference>
<evidence type="ECO:0000259" key="5">
    <source>
        <dbReference type="PROSITE" id="PS51464"/>
    </source>
</evidence>
<dbReference type="Gene3D" id="1.10.10.10">
    <property type="entry name" value="Winged helix-like DNA-binding domain superfamily/Winged helix DNA-binding domain"/>
    <property type="match status" value="1"/>
</dbReference>
<dbReference type="EMBL" id="FOVR01000001">
    <property type="protein sequence ID" value="SFN53120.1"/>
    <property type="molecule type" value="Genomic_DNA"/>
</dbReference>
<evidence type="ECO:0000313" key="7">
    <source>
        <dbReference type="Proteomes" id="UP000199236"/>
    </source>
</evidence>
<feature type="domain" description="HTH rpiR-type" evidence="4">
    <location>
        <begin position="9"/>
        <end position="85"/>
    </location>
</feature>
<dbReference type="AlphaFoldDB" id="A0A1I4ZSZ2"/>
<keyword evidence="7" id="KW-1185">Reference proteome</keyword>
<dbReference type="Pfam" id="PF01418">
    <property type="entry name" value="HTH_6"/>
    <property type="match status" value="1"/>
</dbReference>
<dbReference type="InterPro" id="IPR001347">
    <property type="entry name" value="SIS_dom"/>
</dbReference>
<dbReference type="Proteomes" id="UP000199236">
    <property type="component" value="Unassembled WGS sequence"/>
</dbReference>
<dbReference type="OrthoDB" id="3574600at2"/>
<dbReference type="GO" id="GO:0003700">
    <property type="term" value="F:DNA-binding transcription factor activity"/>
    <property type="evidence" value="ECO:0007669"/>
    <property type="project" value="InterPro"/>
</dbReference>
<protein>
    <submittedName>
        <fullName evidence="6">Transcriptional regulator, RpiR family</fullName>
    </submittedName>
</protein>
<dbReference type="STRING" id="655353.SAMN04488056_101199"/>
<dbReference type="InterPro" id="IPR036388">
    <property type="entry name" value="WH-like_DNA-bd_sf"/>
</dbReference>
<dbReference type="InterPro" id="IPR047640">
    <property type="entry name" value="RpiR-like"/>
</dbReference>
<dbReference type="Pfam" id="PF01380">
    <property type="entry name" value="SIS"/>
    <property type="match status" value="1"/>
</dbReference>
<dbReference type="SUPFAM" id="SSF46689">
    <property type="entry name" value="Homeodomain-like"/>
    <property type="match status" value="1"/>
</dbReference>
<feature type="domain" description="SIS" evidence="5">
    <location>
        <begin position="135"/>
        <end position="274"/>
    </location>
</feature>
<dbReference type="InterPro" id="IPR000281">
    <property type="entry name" value="HTH_RpiR"/>
</dbReference>
<name>A0A1I4ZSZ2_9HYPH</name>
<evidence type="ECO:0000256" key="3">
    <source>
        <dbReference type="ARBA" id="ARBA00023163"/>
    </source>
</evidence>
<dbReference type="PANTHER" id="PTHR30514">
    <property type="entry name" value="GLUCOKINASE"/>
    <property type="match status" value="1"/>
</dbReference>
<dbReference type="RefSeq" id="WP_090067939.1">
    <property type="nucleotide sequence ID" value="NZ_FOVR01000001.1"/>
</dbReference>
<evidence type="ECO:0000256" key="2">
    <source>
        <dbReference type="ARBA" id="ARBA00023125"/>
    </source>
</evidence>
<keyword evidence="1" id="KW-0805">Transcription regulation</keyword>
<organism evidence="6 7">
    <name type="scientific">Cohaesibacter marisflavi</name>
    <dbReference type="NCBI Taxonomy" id="655353"/>
    <lineage>
        <taxon>Bacteria</taxon>
        <taxon>Pseudomonadati</taxon>
        <taxon>Pseudomonadota</taxon>
        <taxon>Alphaproteobacteria</taxon>
        <taxon>Hyphomicrobiales</taxon>
        <taxon>Cohaesibacteraceae</taxon>
    </lineage>
</organism>
<reference evidence="6 7" key="1">
    <citation type="submission" date="2016-10" db="EMBL/GenBank/DDBJ databases">
        <authorList>
            <person name="de Groot N.N."/>
        </authorList>
    </citation>
    <scope>NUCLEOTIDE SEQUENCE [LARGE SCALE GENOMIC DNA]</scope>
    <source>
        <strain evidence="6 7">CGMCC 1.9157</strain>
    </source>
</reference>
<dbReference type="PROSITE" id="PS51464">
    <property type="entry name" value="SIS"/>
    <property type="match status" value="1"/>
</dbReference>
<dbReference type="Gene3D" id="3.40.50.10490">
    <property type="entry name" value="Glucose-6-phosphate isomerase like protein, domain 1"/>
    <property type="match status" value="1"/>
</dbReference>
<keyword evidence="2" id="KW-0238">DNA-binding</keyword>
<accession>A0A1I4ZSZ2</accession>
<keyword evidence="3" id="KW-0804">Transcription</keyword>
<dbReference type="CDD" id="cd05013">
    <property type="entry name" value="SIS_RpiR"/>
    <property type="match status" value="1"/>
</dbReference>
<dbReference type="GO" id="GO:0003677">
    <property type="term" value="F:DNA binding"/>
    <property type="evidence" value="ECO:0007669"/>
    <property type="project" value="UniProtKB-KW"/>
</dbReference>
<evidence type="ECO:0000313" key="6">
    <source>
        <dbReference type="EMBL" id="SFN53120.1"/>
    </source>
</evidence>
<proteinExistence type="predicted"/>